<gene>
    <name evidence="1" type="ORF">BDR25DRAFT_121958</name>
</gene>
<dbReference type="Proteomes" id="UP000799755">
    <property type="component" value="Unassembled WGS sequence"/>
</dbReference>
<comment type="caution">
    <text evidence="1">The sequence shown here is derived from an EMBL/GenBank/DDBJ whole genome shotgun (WGS) entry which is preliminary data.</text>
</comment>
<dbReference type="EMBL" id="MU003498">
    <property type="protein sequence ID" value="KAF2474436.1"/>
    <property type="molecule type" value="Genomic_DNA"/>
</dbReference>
<organism evidence="1 2">
    <name type="scientific">Lindgomyces ingoldianus</name>
    <dbReference type="NCBI Taxonomy" id="673940"/>
    <lineage>
        <taxon>Eukaryota</taxon>
        <taxon>Fungi</taxon>
        <taxon>Dikarya</taxon>
        <taxon>Ascomycota</taxon>
        <taxon>Pezizomycotina</taxon>
        <taxon>Dothideomycetes</taxon>
        <taxon>Pleosporomycetidae</taxon>
        <taxon>Pleosporales</taxon>
        <taxon>Lindgomycetaceae</taxon>
        <taxon>Lindgomyces</taxon>
    </lineage>
</organism>
<proteinExistence type="predicted"/>
<evidence type="ECO:0000313" key="1">
    <source>
        <dbReference type="EMBL" id="KAF2474436.1"/>
    </source>
</evidence>
<name>A0ACB6R5I1_9PLEO</name>
<reference evidence="1" key="1">
    <citation type="journal article" date="2020" name="Stud. Mycol.">
        <title>101 Dothideomycetes genomes: a test case for predicting lifestyles and emergence of pathogens.</title>
        <authorList>
            <person name="Haridas S."/>
            <person name="Albert R."/>
            <person name="Binder M."/>
            <person name="Bloem J."/>
            <person name="Labutti K."/>
            <person name="Salamov A."/>
            <person name="Andreopoulos B."/>
            <person name="Baker S."/>
            <person name="Barry K."/>
            <person name="Bills G."/>
            <person name="Bluhm B."/>
            <person name="Cannon C."/>
            <person name="Castanera R."/>
            <person name="Culley D."/>
            <person name="Daum C."/>
            <person name="Ezra D."/>
            <person name="Gonzalez J."/>
            <person name="Henrissat B."/>
            <person name="Kuo A."/>
            <person name="Liang C."/>
            <person name="Lipzen A."/>
            <person name="Lutzoni F."/>
            <person name="Magnuson J."/>
            <person name="Mondo S."/>
            <person name="Nolan M."/>
            <person name="Ohm R."/>
            <person name="Pangilinan J."/>
            <person name="Park H.-J."/>
            <person name="Ramirez L."/>
            <person name="Alfaro M."/>
            <person name="Sun H."/>
            <person name="Tritt A."/>
            <person name="Yoshinaga Y."/>
            <person name="Zwiers L.-H."/>
            <person name="Turgeon B."/>
            <person name="Goodwin S."/>
            <person name="Spatafora J."/>
            <person name="Crous P."/>
            <person name="Grigoriev I."/>
        </authorList>
    </citation>
    <scope>NUCLEOTIDE SEQUENCE</scope>
    <source>
        <strain evidence="1">ATCC 200398</strain>
    </source>
</reference>
<sequence length="843" mass="94417">MDAVSAAIGVVALIPQCVSSAKELYDLRSRYKDASVLISAIYSESMVIAASLSQVQSLLQRDALQNKPELHETFDRALTGCRVVYVCLEEEVRELAGKANNNELRSRDRLKYLWREETFKELLQQIRGQQSALSLLIQGLQMESIADIKKLVQDNGAKLDLVASRSKSLRQSHPKVKVPRSVFDQESNSETLVDAQSILRSAQFVFDDEVINSTAYRRAMALATLQTDSKDPAPNVIERNLVDLKTPHKDDLDDLDHQDTISRSADDLKSLNLTSPSPRPAEEQHMLNDHDPEKLVEENDELLDSLERDLLPFMLPMPSATSKSAIAIIGEESPLPTISESFHNCKRSLVDEPTQTETGSESRPVNEKPPPLPPRRPTAPVSVSARSSASTTRQAFSEDSASIVSDPSIFSATSTTSSRTLSEPTTSESGSSSTFHASTSIQRKGLPTIPISRKASYDIFSTLSTEPEDLIRVASAEDVEIHNIWVSLVEEEQKFIDRITKFRRIFYDPVIAKWPILEKHLEVIIIGEQLVPLQRQYLLETLEGQISQTSFATCNPAVFEAWVSKVHKVYREYAQRLPHAESAVRVTSNADPKFSPFIGTLGLSIIWFGKGWEDYLELPISQLNVYVEKLERLLELTPTASSPLVKKDELRLKRALEIVQRLRSSCQRLMEESKKHEELQSLYRRIHTLNANFLSQLSLSDTGRRILIQGGLAIKLRGEGSWQPVHAVLLDNYLFWGKVKPPKSKSLSYRENRHATGGSIWVLEAPIPIASLEINLPGKENQFQRATIMDDIPRGSVLYQLFVKDNTSESHAHTLGVSSVNERRTWYDHFIAAIAAHGAATCV</sequence>
<evidence type="ECO:0000313" key="2">
    <source>
        <dbReference type="Proteomes" id="UP000799755"/>
    </source>
</evidence>
<accession>A0ACB6R5I1</accession>
<keyword evidence="2" id="KW-1185">Reference proteome</keyword>
<protein>
    <submittedName>
        <fullName evidence="1">Uncharacterized protein</fullName>
    </submittedName>
</protein>